<gene>
    <name evidence="3" type="ORF">J1792_08505</name>
</gene>
<comment type="caution">
    <text evidence="3">The sequence shown here is derived from an EMBL/GenBank/DDBJ whole genome shotgun (WGS) entry which is preliminary data.</text>
</comment>
<dbReference type="Proteomes" id="UP000664781">
    <property type="component" value="Unassembled WGS sequence"/>
</dbReference>
<proteinExistence type="predicted"/>
<dbReference type="AlphaFoldDB" id="A0A939JL75"/>
<keyword evidence="2" id="KW-0732">Signal</keyword>
<sequence length="224" mass="22201">MSSSLRRGVLAASALVLSIASLSACAAGNSAQTLEVKPDNAATSVGDIKLQNINVITQPDQKTEGPAVVTGRVFNNGRKDQELRSITLAGKNVPVKLSGAKGAGKIVVPAGGAVTLGGKDNASAVLPKGREGLKDGEAQNLSFDFSSTGEVKIAAYVVPAKSYFKEWGPSEAASPAAQPGGNAKPGASAPASPANPSGTPAKPGATPAATGSPAQNGQQQPAGH</sequence>
<evidence type="ECO:0000256" key="2">
    <source>
        <dbReference type="SAM" id="SignalP"/>
    </source>
</evidence>
<dbReference type="EMBL" id="JAFMOF010000001">
    <property type="protein sequence ID" value="MBO0652826.1"/>
    <property type="molecule type" value="Genomic_DNA"/>
</dbReference>
<organism evidence="3 4">
    <name type="scientific">Streptomyces triculaminicus</name>
    <dbReference type="NCBI Taxonomy" id="2816232"/>
    <lineage>
        <taxon>Bacteria</taxon>
        <taxon>Bacillati</taxon>
        <taxon>Actinomycetota</taxon>
        <taxon>Actinomycetes</taxon>
        <taxon>Kitasatosporales</taxon>
        <taxon>Streptomycetaceae</taxon>
        <taxon>Streptomyces</taxon>
    </lineage>
</organism>
<accession>A0A939JL75</accession>
<reference evidence="3" key="1">
    <citation type="submission" date="2021-03" db="EMBL/GenBank/DDBJ databases">
        <title>Streptomyces strains.</title>
        <authorList>
            <person name="Lund M.B."/>
            <person name="Toerring T."/>
        </authorList>
    </citation>
    <scope>NUCLEOTIDE SEQUENCE</scope>
    <source>
        <strain evidence="3">JCM 4242</strain>
    </source>
</reference>
<feature type="compositionally biased region" description="Low complexity" evidence="1">
    <location>
        <begin position="179"/>
        <end position="214"/>
    </location>
</feature>
<evidence type="ECO:0000313" key="3">
    <source>
        <dbReference type="EMBL" id="MBO0652826.1"/>
    </source>
</evidence>
<feature type="compositionally biased region" description="Polar residues" evidence="1">
    <location>
        <begin position="215"/>
        <end position="224"/>
    </location>
</feature>
<protein>
    <submittedName>
        <fullName evidence="3">DUF461 domain-containing protein</fullName>
    </submittedName>
</protein>
<keyword evidence="4" id="KW-1185">Reference proteome</keyword>
<feature type="signal peptide" evidence="2">
    <location>
        <begin position="1"/>
        <end position="26"/>
    </location>
</feature>
<dbReference type="PROSITE" id="PS51257">
    <property type="entry name" value="PROKAR_LIPOPROTEIN"/>
    <property type="match status" value="1"/>
</dbReference>
<name>A0A939JL75_9ACTN</name>
<dbReference type="RefSeq" id="WP_086575131.1">
    <property type="nucleotide sequence ID" value="NZ_JAFMOF010000001.1"/>
</dbReference>
<feature type="region of interest" description="Disordered" evidence="1">
    <location>
        <begin position="169"/>
        <end position="224"/>
    </location>
</feature>
<evidence type="ECO:0000313" key="4">
    <source>
        <dbReference type="Proteomes" id="UP000664781"/>
    </source>
</evidence>
<evidence type="ECO:0000256" key="1">
    <source>
        <dbReference type="SAM" id="MobiDB-lite"/>
    </source>
</evidence>
<feature type="chain" id="PRO_5038141833" evidence="2">
    <location>
        <begin position="27"/>
        <end position="224"/>
    </location>
</feature>